<protein>
    <submittedName>
        <fullName evidence="1">Uncharacterized protein</fullName>
    </submittedName>
</protein>
<feature type="non-terminal residue" evidence="1">
    <location>
        <position position="108"/>
    </location>
</feature>
<keyword evidence="2" id="KW-1185">Reference proteome</keyword>
<organism evidence="1 2">
    <name type="scientific">Prorocentrum cordatum</name>
    <dbReference type="NCBI Taxonomy" id="2364126"/>
    <lineage>
        <taxon>Eukaryota</taxon>
        <taxon>Sar</taxon>
        <taxon>Alveolata</taxon>
        <taxon>Dinophyceae</taxon>
        <taxon>Prorocentrales</taxon>
        <taxon>Prorocentraceae</taxon>
        <taxon>Prorocentrum</taxon>
    </lineage>
</organism>
<sequence>IGLFVCGACVLISAKFCLMCASLARQQIPQAFVLAIMLSADWVSCLHVMSLVEDRVKRRLLLALLAVAGLVQLRATLGRLHLKPRWSRYLMQRRASRAAGRAGAADLG</sequence>
<dbReference type="EMBL" id="CAUYUJ010019126">
    <property type="protein sequence ID" value="CAK0888758.1"/>
    <property type="molecule type" value="Genomic_DNA"/>
</dbReference>
<name>A0ABN9WTC1_9DINO</name>
<reference evidence="1" key="1">
    <citation type="submission" date="2023-10" db="EMBL/GenBank/DDBJ databases">
        <authorList>
            <person name="Chen Y."/>
            <person name="Shah S."/>
            <person name="Dougan E. K."/>
            <person name="Thang M."/>
            <person name="Chan C."/>
        </authorList>
    </citation>
    <scope>NUCLEOTIDE SEQUENCE [LARGE SCALE GENOMIC DNA]</scope>
</reference>
<proteinExistence type="predicted"/>
<gene>
    <name evidence="1" type="ORF">PCOR1329_LOCUS69486</name>
</gene>
<evidence type="ECO:0000313" key="1">
    <source>
        <dbReference type="EMBL" id="CAK0888758.1"/>
    </source>
</evidence>
<comment type="caution">
    <text evidence="1">The sequence shown here is derived from an EMBL/GenBank/DDBJ whole genome shotgun (WGS) entry which is preliminary data.</text>
</comment>
<feature type="non-terminal residue" evidence="1">
    <location>
        <position position="1"/>
    </location>
</feature>
<dbReference type="Proteomes" id="UP001189429">
    <property type="component" value="Unassembled WGS sequence"/>
</dbReference>
<evidence type="ECO:0000313" key="2">
    <source>
        <dbReference type="Proteomes" id="UP001189429"/>
    </source>
</evidence>
<accession>A0ABN9WTC1</accession>